<organism evidence="2">
    <name type="scientific">Pyricularia oryzae (strain Y34)</name>
    <name type="common">Rice blast fungus</name>
    <name type="synonym">Magnaporthe oryzae</name>
    <dbReference type="NCBI Taxonomy" id="1143189"/>
    <lineage>
        <taxon>Eukaryota</taxon>
        <taxon>Fungi</taxon>
        <taxon>Dikarya</taxon>
        <taxon>Ascomycota</taxon>
        <taxon>Pezizomycotina</taxon>
        <taxon>Sordariomycetes</taxon>
        <taxon>Sordariomycetidae</taxon>
        <taxon>Magnaporthales</taxon>
        <taxon>Pyriculariaceae</taxon>
        <taxon>Pyricularia</taxon>
    </lineage>
</organism>
<feature type="compositionally biased region" description="Polar residues" evidence="1">
    <location>
        <begin position="45"/>
        <end position="56"/>
    </location>
</feature>
<feature type="region of interest" description="Disordered" evidence="1">
    <location>
        <begin position="25"/>
        <end position="56"/>
    </location>
</feature>
<proteinExistence type="predicted"/>
<reference evidence="2" key="1">
    <citation type="journal article" date="2012" name="PLoS Genet.">
        <title>Comparative analysis of the genomes of two field isolates of the rice blast fungus Magnaporthe oryzae.</title>
        <authorList>
            <person name="Xue M."/>
            <person name="Yang J."/>
            <person name="Li Z."/>
            <person name="Hu S."/>
            <person name="Yao N."/>
            <person name="Dean R.A."/>
            <person name="Zhao W."/>
            <person name="Shen M."/>
            <person name="Zhang H."/>
            <person name="Li C."/>
            <person name="Liu L."/>
            <person name="Cao L."/>
            <person name="Xu X."/>
            <person name="Xing Y."/>
            <person name="Hsiang T."/>
            <person name="Zhang Z."/>
            <person name="Xu J.R."/>
            <person name="Peng Y.L."/>
        </authorList>
    </citation>
    <scope>NUCLEOTIDE SEQUENCE</scope>
    <source>
        <strain evidence="2">Y34</strain>
    </source>
</reference>
<gene>
    <name evidence="2" type="ORF">OOU_Y34scaffold00765g116</name>
</gene>
<accession>A0AA97NQR4</accession>
<name>A0AA97NQR4_PYRO3</name>
<protein>
    <submittedName>
        <fullName evidence="2">Uncharacterized protein</fullName>
    </submittedName>
</protein>
<evidence type="ECO:0000313" key="2">
    <source>
        <dbReference type="EMBL" id="ELQ34570.1"/>
    </source>
</evidence>
<sequence>MFNGQHLTAYYYNVCPAEDRKLADRGARVGNEGQKGPMGALRSKIGSQKETLDMSSQADRLTVEALGEDGWYLGT</sequence>
<dbReference type="EMBL" id="JH793246">
    <property type="protein sequence ID" value="ELQ34570.1"/>
    <property type="molecule type" value="Genomic_DNA"/>
</dbReference>
<dbReference type="AlphaFoldDB" id="A0AA97NQR4"/>
<evidence type="ECO:0000256" key="1">
    <source>
        <dbReference type="SAM" id="MobiDB-lite"/>
    </source>
</evidence>
<dbReference type="Proteomes" id="UP000011086">
    <property type="component" value="Unassembled WGS sequence"/>
</dbReference>